<comment type="caution">
    <text evidence="6">The sequence shown here is derived from an EMBL/GenBank/DDBJ whole genome shotgun (WGS) entry which is preliminary data.</text>
</comment>
<dbReference type="InterPro" id="IPR005119">
    <property type="entry name" value="LysR_subst-bd"/>
</dbReference>
<proteinExistence type="inferred from homology"/>
<keyword evidence="3" id="KW-0238">DNA-binding</keyword>
<dbReference type="EMBL" id="VTUZ01000103">
    <property type="protein sequence ID" value="KAA0996143.1"/>
    <property type="molecule type" value="Genomic_DNA"/>
</dbReference>
<evidence type="ECO:0000256" key="3">
    <source>
        <dbReference type="ARBA" id="ARBA00023125"/>
    </source>
</evidence>
<evidence type="ECO:0000256" key="2">
    <source>
        <dbReference type="ARBA" id="ARBA00023015"/>
    </source>
</evidence>
<dbReference type="PRINTS" id="PR00039">
    <property type="entry name" value="HTHLYSR"/>
</dbReference>
<dbReference type="InterPro" id="IPR036388">
    <property type="entry name" value="WH-like_DNA-bd_sf"/>
</dbReference>
<gene>
    <name evidence="6" type="ORF">FVF58_50385</name>
</gene>
<dbReference type="InterPro" id="IPR037402">
    <property type="entry name" value="YidZ_PBP2"/>
</dbReference>
<dbReference type="GO" id="GO:0003677">
    <property type="term" value="F:DNA binding"/>
    <property type="evidence" value="ECO:0007669"/>
    <property type="project" value="UniProtKB-KW"/>
</dbReference>
<dbReference type="PROSITE" id="PS50931">
    <property type="entry name" value="HTH_LYSR"/>
    <property type="match status" value="1"/>
</dbReference>
<dbReference type="InterPro" id="IPR050389">
    <property type="entry name" value="LysR-type_TF"/>
</dbReference>
<evidence type="ECO:0000256" key="1">
    <source>
        <dbReference type="ARBA" id="ARBA00009437"/>
    </source>
</evidence>
<accession>A0A5B0FY01</accession>
<keyword evidence="4" id="KW-0804">Transcription</keyword>
<dbReference type="PANTHER" id="PTHR30118">
    <property type="entry name" value="HTH-TYPE TRANSCRIPTIONAL REGULATOR LEUO-RELATED"/>
    <property type="match status" value="1"/>
</dbReference>
<dbReference type="AlphaFoldDB" id="A0A5B0FY01"/>
<dbReference type="Gene3D" id="3.40.190.10">
    <property type="entry name" value="Periplasmic binding protein-like II"/>
    <property type="match status" value="2"/>
</dbReference>
<organism evidence="6 7">
    <name type="scientific">Paraburkholderia panacisoli</name>
    <dbReference type="NCBI Taxonomy" id="2603818"/>
    <lineage>
        <taxon>Bacteria</taxon>
        <taxon>Pseudomonadati</taxon>
        <taxon>Pseudomonadota</taxon>
        <taxon>Betaproteobacteria</taxon>
        <taxon>Burkholderiales</taxon>
        <taxon>Burkholderiaceae</taxon>
        <taxon>Paraburkholderia</taxon>
    </lineage>
</organism>
<dbReference type="SUPFAM" id="SSF46785">
    <property type="entry name" value="Winged helix' DNA-binding domain"/>
    <property type="match status" value="1"/>
</dbReference>
<dbReference type="PANTHER" id="PTHR30118:SF15">
    <property type="entry name" value="TRANSCRIPTIONAL REGULATORY PROTEIN"/>
    <property type="match status" value="1"/>
</dbReference>
<evidence type="ECO:0000313" key="6">
    <source>
        <dbReference type="EMBL" id="KAA0996143.1"/>
    </source>
</evidence>
<dbReference type="InterPro" id="IPR036390">
    <property type="entry name" value="WH_DNA-bd_sf"/>
</dbReference>
<name>A0A5B0FY01_9BURK</name>
<feature type="domain" description="HTH lysR-type" evidence="5">
    <location>
        <begin position="10"/>
        <end position="67"/>
    </location>
</feature>
<dbReference type="InterPro" id="IPR000847">
    <property type="entry name" value="LysR_HTH_N"/>
</dbReference>
<dbReference type="RefSeq" id="WP_149676897.1">
    <property type="nucleotide sequence ID" value="NZ_VTUZ01000103.1"/>
</dbReference>
<keyword evidence="7" id="KW-1185">Reference proteome</keyword>
<evidence type="ECO:0000256" key="4">
    <source>
        <dbReference type="ARBA" id="ARBA00023163"/>
    </source>
</evidence>
<dbReference type="GO" id="GO:0003700">
    <property type="term" value="F:DNA-binding transcription factor activity"/>
    <property type="evidence" value="ECO:0007669"/>
    <property type="project" value="InterPro"/>
</dbReference>
<evidence type="ECO:0000259" key="5">
    <source>
        <dbReference type="PROSITE" id="PS50931"/>
    </source>
</evidence>
<dbReference type="SUPFAM" id="SSF53850">
    <property type="entry name" value="Periplasmic binding protein-like II"/>
    <property type="match status" value="1"/>
</dbReference>
<sequence>MKTKPLFKGLDLGHLRCFQVLYAERSVTAAASVLNMSQSWVSGALAKLRTALGDPLFVRLPHGLMPTEHCHTLAASIDSILNEVEQMLRSEPEPVPETTSRTIRVCATDQIQASVLIRNFSRIRNKAPNIKLQLIPPHPQHAQDWLRDGDIDLAIGSPKVVLREFRTHLLYQDSFVCIASRTNRLLSGSKQISLETLCEMEHYEVSTATGSYYSSTIEDAFFRTKRLRKVAVTGESFLLAAYAVETSDLLAIVPRTTAVWCSAKFKIAVFDLPLPVPPFDVCLYWHERTHKDPIQRWLRNQLVNAGKIEEALHPLDDFTR</sequence>
<evidence type="ECO:0000313" key="7">
    <source>
        <dbReference type="Proteomes" id="UP000325273"/>
    </source>
</evidence>
<keyword evidence="2" id="KW-0805">Transcription regulation</keyword>
<dbReference type="Pfam" id="PF00126">
    <property type="entry name" value="HTH_1"/>
    <property type="match status" value="1"/>
</dbReference>
<protein>
    <submittedName>
        <fullName evidence="6">LysR family transcriptional regulator</fullName>
    </submittedName>
</protein>
<dbReference type="CDD" id="cd08417">
    <property type="entry name" value="PBP2_Nitroaromatics_like"/>
    <property type="match status" value="1"/>
</dbReference>
<dbReference type="Proteomes" id="UP000325273">
    <property type="component" value="Unassembled WGS sequence"/>
</dbReference>
<dbReference type="Gene3D" id="1.10.10.10">
    <property type="entry name" value="Winged helix-like DNA-binding domain superfamily/Winged helix DNA-binding domain"/>
    <property type="match status" value="1"/>
</dbReference>
<reference evidence="6 7" key="1">
    <citation type="submission" date="2019-08" db="EMBL/GenBank/DDBJ databases">
        <title>Paraburkholderia sp. DCY113.</title>
        <authorList>
            <person name="Kang J."/>
        </authorList>
    </citation>
    <scope>NUCLEOTIDE SEQUENCE [LARGE SCALE GENOMIC DNA]</scope>
    <source>
        <strain evidence="6 7">DCY113</strain>
    </source>
</reference>
<dbReference type="Pfam" id="PF03466">
    <property type="entry name" value="LysR_substrate"/>
    <property type="match status" value="1"/>
</dbReference>
<comment type="similarity">
    <text evidence="1">Belongs to the LysR transcriptional regulatory family.</text>
</comment>